<dbReference type="FunFam" id="3.40.190.290:FF:000001">
    <property type="entry name" value="Transcriptional regulator, LysR family"/>
    <property type="match status" value="1"/>
</dbReference>
<dbReference type="PROSITE" id="PS50931">
    <property type="entry name" value="HTH_LYSR"/>
    <property type="match status" value="1"/>
</dbReference>
<dbReference type="CDD" id="cd08422">
    <property type="entry name" value="PBP2_CrgA_like"/>
    <property type="match status" value="1"/>
</dbReference>
<dbReference type="PANTHER" id="PTHR30537">
    <property type="entry name" value="HTH-TYPE TRANSCRIPTIONAL REGULATOR"/>
    <property type="match status" value="1"/>
</dbReference>
<keyword evidence="4" id="KW-0804">Transcription</keyword>
<evidence type="ECO:0000256" key="2">
    <source>
        <dbReference type="ARBA" id="ARBA00023015"/>
    </source>
</evidence>
<name>A0A9D7FD74_9RHOO</name>
<dbReference type="InterPro" id="IPR000847">
    <property type="entry name" value="LysR_HTH_N"/>
</dbReference>
<evidence type="ECO:0000313" key="6">
    <source>
        <dbReference type="EMBL" id="MBK7423718.1"/>
    </source>
</evidence>
<dbReference type="AlphaFoldDB" id="A0A9D7FD74"/>
<evidence type="ECO:0000256" key="3">
    <source>
        <dbReference type="ARBA" id="ARBA00023125"/>
    </source>
</evidence>
<dbReference type="InterPro" id="IPR036388">
    <property type="entry name" value="WH-like_DNA-bd_sf"/>
</dbReference>
<evidence type="ECO:0000313" key="7">
    <source>
        <dbReference type="Proteomes" id="UP000886602"/>
    </source>
</evidence>
<feature type="domain" description="HTH lysR-type" evidence="5">
    <location>
        <begin position="1"/>
        <end position="59"/>
    </location>
</feature>
<sequence>MDKFEAMRVFCSVIEAGGFAAAAERSGLSTSAVSRHVAQLEAHLNVRLLNRTTRRMSPTDAGFAYFERCTQLLADLDETEASVSGEARHPRGRLRLTAPIALSVLRLAQAFAAFSQAYPEITLDIVLSDNVADFTEEGLDLAIRVGRVGSENVVARHIGETALLIAAAPAYLARDGTPQTPDELTRHACFTYAFSATGSHWEFVDNKGEALSIRVGGSIKANNGMFLAEMAVAGSGIVYAPCFILLPLIERGLLVRLLPDWETRRLPIHAVYPTRRHLSAKVQAMTGFLAEWFEKQRDQAL</sequence>
<organism evidence="6 7">
    <name type="scientific">Candidatus Propionivibrio dominans</name>
    <dbReference type="NCBI Taxonomy" id="2954373"/>
    <lineage>
        <taxon>Bacteria</taxon>
        <taxon>Pseudomonadati</taxon>
        <taxon>Pseudomonadota</taxon>
        <taxon>Betaproteobacteria</taxon>
        <taxon>Rhodocyclales</taxon>
        <taxon>Rhodocyclaceae</taxon>
        <taxon>Propionivibrio</taxon>
    </lineage>
</organism>
<evidence type="ECO:0000256" key="1">
    <source>
        <dbReference type="ARBA" id="ARBA00009437"/>
    </source>
</evidence>
<protein>
    <submittedName>
        <fullName evidence="6">LysR family transcriptional regulator</fullName>
    </submittedName>
</protein>
<evidence type="ECO:0000259" key="5">
    <source>
        <dbReference type="PROSITE" id="PS50931"/>
    </source>
</evidence>
<keyword evidence="2" id="KW-0805">Transcription regulation</keyword>
<dbReference type="Gene3D" id="1.10.10.10">
    <property type="entry name" value="Winged helix-like DNA-binding domain superfamily/Winged helix DNA-binding domain"/>
    <property type="match status" value="1"/>
</dbReference>
<dbReference type="FunFam" id="1.10.10.10:FF:000001">
    <property type="entry name" value="LysR family transcriptional regulator"/>
    <property type="match status" value="1"/>
</dbReference>
<dbReference type="Pfam" id="PF03466">
    <property type="entry name" value="LysR_substrate"/>
    <property type="match status" value="1"/>
</dbReference>
<reference evidence="6" key="1">
    <citation type="submission" date="2020-10" db="EMBL/GenBank/DDBJ databases">
        <title>Connecting structure to function with the recovery of over 1000 high-quality activated sludge metagenome-assembled genomes encoding full-length rRNA genes using long-read sequencing.</title>
        <authorList>
            <person name="Singleton C.M."/>
            <person name="Petriglieri F."/>
            <person name="Kristensen J.M."/>
            <person name="Kirkegaard R.H."/>
            <person name="Michaelsen T.Y."/>
            <person name="Andersen M.H."/>
            <person name="Karst S.M."/>
            <person name="Dueholm M.S."/>
            <person name="Nielsen P.H."/>
            <person name="Albertsen M."/>
        </authorList>
    </citation>
    <scope>NUCLEOTIDE SEQUENCE</scope>
    <source>
        <strain evidence="6">EsbW_18-Q3-R4-48_MAXAC.044</strain>
    </source>
</reference>
<dbReference type="InterPro" id="IPR005119">
    <property type="entry name" value="LysR_subst-bd"/>
</dbReference>
<comment type="similarity">
    <text evidence="1">Belongs to the LysR transcriptional regulatory family.</text>
</comment>
<dbReference type="PANTHER" id="PTHR30537:SF5">
    <property type="entry name" value="HTH-TYPE TRANSCRIPTIONAL ACTIVATOR TTDR-RELATED"/>
    <property type="match status" value="1"/>
</dbReference>
<dbReference type="GO" id="GO:0043565">
    <property type="term" value="F:sequence-specific DNA binding"/>
    <property type="evidence" value="ECO:0007669"/>
    <property type="project" value="TreeGrafter"/>
</dbReference>
<keyword evidence="3" id="KW-0238">DNA-binding</keyword>
<dbReference type="GO" id="GO:0006351">
    <property type="term" value="P:DNA-templated transcription"/>
    <property type="evidence" value="ECO:0007669"/>
    <property type="project" value="TreeGrafter"/>
</dbReference>
<dbReference type="GO" id="GO:0003700">
    <property type="term" value="F:DNA-binding transcription factor activity"/>
    <property type="evidence" value="ECO:0007669"/>
    <property type="project" value="InterPro"/>
</dbReference>
<dbReference type="SUPFAM" id="SSF53850">
    <property type="entry name" value="Periplasmic binding protein-like II"/>
    <property type="match status" value="1"/>
</dbReference>
<dbReference type="Gene3D" id="3.40.190.290">
    <property type="match status" value="1"/>
</dbReference>
<dbReference type="SUPFAM" id="SSF46785">
    <property type="entry name" value="Winged helix' DNA-binding domain"/>
    <property type="match status" value="1"/>
</dbReference>
<dbReference type="InterPro" id="IPR036390">
    <property type="entry name" value="WH_DNA-bd_sf"/>
</dbReference>
<proteinExistence type="inferred from homology"/>
<dbReference type="Pfam" id="PF00126">
    <property type="entry name" value="HTH_1"/>
    <property type="match status" value="1"/>
</dbReference>
<gene>
    <name evidence="6" type="ORF">IPJ48_11790</name>
</gene>
<comment type="caution">
    <text evidence="6">The sequence shown here is derived from an EMBL/GenBank/DDBJ whole genome shotgun (WGS) entry which is preliminary data.</text>
</comment>
<accession>A0A9D7FD74</accession>
<dbReference type="InterPro" id="IPR058163">
    <property type="entry name" value="LysR-type_TF_proteobact-type"/>
</dbReference>
<dbReference type="Proteomes" id="UP000886602">
    <property type="component" value="Unassembled WGS sequence"/>
</dbReference>
<evidence type="ECO:0000256" key="4">
    <source>
        <dbReference type="ARBA" id="ARBA00023163"/>
    </source>
</evidence>
<dbReference type="EMBL" id="JADJNC010000017">
    <property type="protein sequence ID" value="MBK7423718.1"/>
    <property type="molecule type" value="Genomic_DNA"/>
</dbReference>